<dbReference type="RefSeq" id="WP_132219403.1">
    <property type="nucleotide sequence ID" value="NZ_OX156936.1"/>
</dbReference>
<dbReference type="InterPro" id="IPR038707">
    <property type="entry name" value="TraQ_sf"/>
</dbReference>
<protein>
    <submittedName>
        <fullName evidence="1">Uncharacterized protein DUF3872</fullName>
    </submittedName>
</protein>
<dbReference type="Proteomes" id="UP000295455">
    <property type="component" value="Unassembled WGS sequence"/>
</dbReference>
<evidence type="ECO:0000313" key="2">
    <source>
        <dbReference type="Proteomes" id="UP000295455"/>
    </source>
</evidence>
<dbReference type="InterPro" id="IPR024355">
    <property type="entry name" value="TraQ_bacteroidetes"/>
</dbReference>
<dbReference type="AlphaFoldDB" id="A0A4R1R9R7"/>
<dbReference type="OrthoDB" id="1167565at2"/>
<reference evidence="1 2" key="1">
    <citation type="submission" date="2019-03" db="EMBL/GenBank/DDBJ databases">
        <title>Genomic Encyclopedia of Type Strains, Phase IV (KMG-IV): sequencing the most valuable type-strain genomes for metagenomic binning, comparative biology and taxonomic classification.</title>
        <authorList>
            <person name="Goeker M."/>
        </authorList>
    </citation>
    <scope>NUCLEOTIDE SEQUENCE [LARGE SCALE GENOMIC DNA]</scope>
    <source>
        <strain evidence="1 2">DSM 18792</strain>
    </source>
</reference>
<comment type="caution">
    <text evidence="1">The sequence shown here is derived from an EMBL/GenBank/DDBJ whole genome shotgun (WGS) entry which is preliminary data.</text>
</comment>
<gene>
    <name evidence="1" type="ORF">EV196_11315</name>
</gene>
<dbReference type="EMBL" id="SLUP01000013">
    <property type="protein sequence ID" value="TCL62474.1"/>
    <property type="molecule type" value="Genomic_DNA"/>
</dbReference>
<proteinExistence type="predicted"/>
<keyword evidence="2" id="KW-1185">Reference proteome</keyword>
<evidence type="ECO:0000313" key="1">
    <source>
        <dbReference type="EMBL" id="TCL62474.1"/>
    </source>
</evidence>
<dbReference type="Gene3D" id="2.60.40.2410">
    <property type="entry name" value="Uncharacterised protein PF12988, DUF3872"/>
    <property type="match status" value="4"/>
</dbReference>
<organism evidence="1 2">
    <name type="scientific">Mariniflexile fucanivorans</name>
    <dbReference type="NCBI Taxonomy" id="264023"/>
    <lineage>
        <taxon>Bacteria</taxon>
        <taxon>Pseudomonadati</taxon>
        <taxon>Bacteroidota</taxon>
        <taxon>Flavobacteriia</taxon>
        <taxon>Flavobacteriales</taxon>
        <taxon>Flavobacteriaceae</taxon>
        <taxon>Mariniflexile</taxon>
    </lineage>
</organism>
<sequence length="545" mass="60318">MKKILYFIIVIMSLHSCDKEVTVSNSFPFEVSADFDSETFINIPIEATFDLTPQQVVSSNVYSASYRVLEGKASLLLPNGDLLIERELYTMNGLRFKPTITPKSVGTITIEFTFVDLEGETTIKIIDFYSNETSFLFTATRSLATLPIGERLQVSYDITEQGTTSVDQYTLVFSNSKNGIMTVNSVDYKAGDKIIVPSLNFIAFYTPNATGEHIITSNITAKSSNVTISKNISVNVEASDFEFTVSSNSEVTVGESIDLSFNVNELVGNSNFKIKYSITGPSNQFTNNNGVILSANTDYDIDNTFIWKLKGIIDGSMDVTFTITNQYGVSKSKTLSIIVKPIDFNFDVSPIGTAFNLGESIPFSFTMDAPSSLTYEISFNSNTDGTLEVNSKIINENTFTSVFSTSFDVGYNPIISGTSIIYFTIRASNGVSKTKQISIIINQDPLVTDIEVQRGSSCGSSGFYPMMKVSWTKASNVFITNIYIKAVTANIEEFSFNLTTNDNNSGFFNFKCFHNVFKGQTYPVEVYITDNRGVRSKLFIKNLTF</sequence>
<accession>A0A4R1R9R7</accession>
<name>A0A4R1R9R7_9FLAO</name>
<dbReference type="Pfam" id="PF12988">
    <property type="entry name" value="TraQ_transposon"/>
    <property type="match status" value="1"/>
</dbReference>